<comment type="caution">
    <text evidence="1">The sequence shown here is derived from an EMBL/GenBank/DDBJ whole genome shotgun (WGS) entry which is preliminary data.</text>
</comment>
<dbReference type="Proteomes" id="UP000285776">
    <property type="component" value="Unassembled WGS sequence"/>
</dbReference>
<protein>
    <submittedName>
        <fullName evidence="1">Uncharacterized protein</fullName>
    </submittedName>
</protein>
<organism evidence="1 2">
    <name type="scientific">Segatella copri</name>
    <dbReference type="NCBI Taxonomy" id="165179"/>
    <lineage>
        <taxon>Bacteria</taxon>
        <taxon>Pseudomonadati</taxon>
        <taxon>Bacteroidota</taxon>
        <taxon>Bacteroidia</taxon>
        <taxon>Bacteroidales</taxon>
        <taxon>Prevotellaceae</taxon>
        <taxon>Segatella</taxon>
    </lineage>
</organism>
<sequence>KIAVENKRKSEKLRRGKVKDCGKGKLKVEKAFFIFTFYCIFAPENNNKTFKDMKSDRLNSEVVLSWEEFSQLRAAMREHLSKTALDEVEIFNEINNFNL</sequence>
<feature type="non-terminal residue" evidence="1">
    <location>
        <position position="1"/>
    </location>
</feature>
<evidence type="ECO:0000313" key="1">
    <source>
        <dbReference type="EMBL" id="RGW73623.1"/>
    </source>
</evidence>
<dbReference type="AlphaFoldDB" id="A0AA92U6G2"/>
<name>A0AA92U6G2_9BACT</name>
<evidence type="ECO:0000313" key="2">
    <source>
        <dbReference type="Proteomes" id="UP000285776"/>
    </source>
</evidence>
<accession>A0AA92U6G2</accession>
<dbReference type="EMBL" id="QSAV01000084">
    <property type="protein sequence ID" value="RGW73623.1"/>
    <property type="molecule type" value="Genomic_DNA"/>
</dbReference>
<proteinExistence type="predicted"/>
<gene>
    <name evidence="1" type="ORF">DWV53_14875</name>
</gene>
<reference evidence="1 2" key="1">
    <citation type="submission" date="2018-08" db="EMBL/GenBank/DDBJ databases">
        <title>A genome reference for cultivated species of the human gut microbiota.</title>
        <authorList>
            <person name="Zou Y."/>
            <person name="Xue W."/>
            <person name="Luo G."/>
        </authorList>
    </citation>
    <scope>NUCLEOTIDE SEQUENCE [LARGE SCALE GENOMIC DNA]</scope>
    <source>
        <strain evidence="1 2">AF10-17</strain>
    </source>
</reference>
<dbReference type="RefSeq" id="WP_220432021.1">
    <property type="nucleotide sequence ID" value="NZ_QSAV01000084.1"/>
</dbReference>